<accession>A0A4R1BP11</accession>
<name>A0A4R1BP11_9BACT</name>
<proteinExistence type="predicted"/>
<keyword evidence="1" id="KW-0732">Signal</keyword>
<organism evidence="2 3">
    <name type="scientific">Flaviaesturariibacter flavus</name>
    <dbReference type="NCBI Taxonomy" id="2502780"/>
    <lineage>
        <taxon>Bacteria</taxon>
        <taxon>Pseudomonadati</taxon>
        <taxon>Bacteroidota</taxon>
        <taxon>Chitinophagia</taxon>
        <taxon>Chitinophagales</taxon>
        <taxon>Chitinophagaceae</taxon>
        <taxon>Flaviaestuariibacter</taxon>
    </lineage>
</organism>
<dbReference type="EMBL" id="SJZI01000002">
    <property type="protein sequence ID" value="TCJ19309.1"/>
    <property type="molecule type" value="Genomic_DNA"/>
</dbReference>
<dbReference type="Proteomes" id="UP000295334">
    <property type="component" value="Unassembled WGS sequence"/>
</dbReference>
<evidence type="ECO:0000256" key="1">
    <source>
        <dbReference type="SAM" id="SignalP"/>
    </source>
</evidence>
<feature type="chain" id="PRO_5020907561" evidence="1">
    <location>
        <begin position="22"/>
        <end position="165"/>
    </location>
</feature>
<evidence type="ECO:0000313" key="2">
    <source>
        <dbReference type="EMBL" id="TCJ19309.1"/>
    </source>
</evidence>
<reference evidence="2 3" key="1">
    <citation type="submission" date="2019-03" db="EMBL/GenBank/DDBJ databases">
        <authorList>
            <person name="Kim M.K.M."/>
        </authorList>
    </citation>
    <scope>NUCLEOTIDE SEQUENCE [LARGE SCALE GENOMIC DNA]</scope>
    <source>
        <strain evidence="2 3">17J68-12</strain>
    </source>
</reference>
<evidence type="ECO:0000313" key="3">
    <source>
        <dbReference type="Proteomes" id="UP000295334"/>
    </source>
</evidence>
<dbReference type="AlphaFoldDB" id="A0A4R1BP11"/>
<protein>
    <submittedName>
        <fullName evidence="2">Uncharacterized protein</fullName>
    </submittedName>
</protein>
<feature type="signal peptide" evidence="1">
    <location>
        <begin position="1"/>
        <end position="21"/>
    </location>
</feature>
<comment type="caution">
    <text evidence="2">The sequence shown here is derived from an EMBL/GenBank/DDBJ whole genome shotgun (WGS) entry which is preliminary data.</text>
</comment>
<sequence length="165" mass="17744">MKIQLYALLAIAFSATTAVNAQCGTRNAQAFLEVRMPGIIPVDENRQPLRSGPDSSYSVFLESSSRKAGDGFAWINGRVYSAHVSRWEGSADIGKEKQSGETVRLATAAGASDALWRVELVPVKKKMKAPAKAGANQVVLQLNFSGKKCTQVIRRVTELAVPPAV</sequence>
<gene>
    <name evidence="2" type="ORF">EPD60_02505</name>
</gene>
<keyword evidence="3" id="KW-1185">Reference proteome</keyword>
<dbReference type="RefSeq" id="WP_131446512.1">
    <property type="nucleotide sequence ID" value="NZ_SJZI01000002.1"/>
</dbReference>